<comment type="caution">
    <text evidence="7">The sequence shown here is derived from an EMBL/GenBank/DDBJ whole genome shotgun (WGS) entry which is preliminary data.</text>
</comment>
<keyword evidence="3" id="KW-0238">DNA-binding</keyword>
<dbReference type="CDD" id="cd00265">
    <property type="entry name" value="MADS_MEF2_like"/>
    <property type="match status" value="1"/>
</dbReference>
<sequence>MDMLNQTKKKSTGRKKIEIKKLDKGSNKQVTFSKRRTGLFKKASELCILCNVSAAIIVFSPADKLFIFSHPDIDTILSRYVKGTAESEPAKSRGKTVSYEERKMQYEEATKKLEVEKKILEETEILAKSCNGNPWWNLPVEQLRDDQLEQFMVAVYELRKRLAERAGQLMMFGLP</sequence>
<evidence type="ECO:0000256" key="1">
    <source>
        <dbReference type="ARBA" id="ARBA00004123"/>
    </source>
</evidence>
<dbReference type="PANTHER" id="PTHR11945">
    <property type="entry name" value="MADS BOX PROTEIN"/>
    <property type="match status" value="1"/>
</dbReference>
<evidence type="ECO:0000313" key="8">
    <source>
        <dbReference type="Proteomes" id="UP001603857"/>
    </source>
</evidence>
<dbReference type="InterPro" id="IPR002100">
    <property type="entry name" value="TF_MADSbox"/>
</dbReference>
<evidence type="ECO:0000313" key="7">
    <source>
        <dbReference type="EMBL" id="KAL2324307.1"/>
    </source>
</evidence>
<dbReference type="SUPFAM" id="SSF55455">
    <property type="entry name" value="SRF-like"/>
    <property type="match status" value="1"/>
</dbReference>
<keyword evidence="5" id="KW-0539">Nucleus</keyword>
<dbReference type="Pfam" id="PF00319">
    <property type="entry name" value="SRF-TF"/>
    <property type="match status" value="1"/>
</dbReference>
<evidence type="ECO:0000256" key="4">
    <source>
        <dbReference type="ARBA" id="ARBA00023163"/>
    </source>
</evidence>
<keyword evidence="4" id="KW-0804">Transcription</keyword>
<dbReference type="PRINTS" id="PR00404">
    <property type="entry name" value="MADSDOMAIN"/>
</dbReference>
<name>A0ABD1LLA5_9FABA</name>
<dbReference type="Proteomes" id="UP001603857">
    <property type="component" value="Unassembled WGS sequence"/>
</dbReference>
<feature type="domain" description="MADS-box" evidence="6">
    <location>
        <begin position="12"/>
        <end position="72"/>
    </location>
</feature>
<dbReference type="Gene3D" id="3.40.1810.10">
    <property type="entry name" value="Transcription factor, MADS-box"/>
    <property type="match status" value="1"/>
</dbReference>
<reference evidence="7 8" key="1">
    <citation type="submission" date="2024-08" db="EMBL/GenBank/DDBJ databases">
        <title>Insights into the chromosomal genome structure of Flemingia macrophylla.</title>
        <authorList>
            <person name="Ding Y."/>
            <person name="Zhao Y."/>
            <person name="Bi W."/>
            <person name="Wu M."/>
            <person name="Zhao G."/>
            <person name="Gong Y."/>
            <person name="Li W."/>
            <person name="Zhang P."/>
        </authorList>
    </citation>
    <scope>NUCLEOTIDE SEQUENCE [LARGE SCALE GENOMIC DNA]</scope>
    <source>
        <strain evidence="7">DYQJB</strain>
        <tissue evidence="7">Leaf</tissue>
    </source>
</reference>
<protein>
    <recommendedName>
        <fullName evidence="6">MADS-box domain-containing protein</fullName>
    </recommendedName>
</protein>
<dbReference type="FunFam" id="3.40.1810.10:FF:000006">
    <property type="entry name" value="Agamous-like MADS-box protein AGL62"/>
    <property type="match status" value="1"/>
</dbReference>
<dbReference type="GO" id="GO:0005634">
    <property type="term" value="C:nucleus"/>
    <property type="evidence" value="ECO:0007669"/>
    <property type="project" value="UniProtKB-SubCell"/>
</dbReference>
<evidence type="ECO:0000256" key="2">
    <source>
        <dbReference type="ARBA" id="ARBA00023015"/>
    </source>
</evidence>
<dbReference type="PANTHER" id="PTHR11945:SF762">
    <property type="entry name" value="AGAMOUS-LIKE MADS-BOX PROTEIN AGL62"/>
    <property type="match status" value="1"/>
</dbReference>
<proteinExistence type="predicted"/>
<comment type="subcellular location">
    <subcellularLocation>
        <location evidence="1">Nucleus</location>
    </subcellularLocation>
</comment>
<dbReference type="AlphaFoldDB" id="A0ABD1LLA5"/>
<dbReference type="EMBL" id="JBGMDY010000008">
    <property type="protein sequence ID" value="KAL2324307.1"/>
    <property type="molecule type" value="Genomic_DNA"/>
</dbReference>
<dbReference type="InterPro" id="IPR036879">
    <property type="entry name" value="TF_MADSbox_sf"/>
</dbReference>
<accession>A0ABD1LLA5</accession>
<dbReference type="PROSITE" id="PS50066">
    <property type="entry name" value="MADS_BOX_2"/>
    <property type="match status" value="1"/>
</dbReference>
<dbReference type="InterPro" id="IPR033896">
    <property type="entry name" value="MEF2-like_N"/>
</dbReference>
<evidence type="ECO:0000259" key="6">
    <source>
        <dbReference type="PROSITE" id="PS50066"/>
    </source>
</evidence>
<organism evidence="7 8">
    <name type="scientific">Flemingia macrophylla</name>
    <dbReference type="NCBI Taxonomy" id="520843"/>
    <lineage>
        <taxon>Eukaryota</taxon>
        <taxon>Viridiplantae</taxon>
        <taxon>Streptophyta</taxon>
        <taxon>Embryophyta</taxon>
        <taxon>Tracheophyta</taxon>
        <taxon>Spermatophyta</taxon>
        <taxon>Magnoliopsida</taxon>
        <taxon>eudicotyledons</taxon>
        <taxon>Gunneridae</taxon>
        <taxon>Pentapetalae</taxon>
        <taxon>rosids</taxon>
        <taxon>fabids</taxon>
        <taxon>Fabales</taxon>
        <taxon>Fabaceae</taxon>
        <taxon>Papilionoideae</taxon>
        <taxon>50 kb inversion clade</taxon>
        <taxon>NPAAA clade</taxon>
        <taxon>indigoferoid/millettioid clade</taxon>
        <taxon>Phaseoleae</taxon>
        <taxon>Flemingia</taxon>
    </lineage>
</organism>
<evidence type="ECO:0000256" key="3">
    <source>
        <dbReference type="ARBA" id="ARBA00023125"/>
    </source>
</evidence>
<keyword evidence="8" id="KW-1185">Reference proteome</keyword>
<dbReference type="GO" id="GO:0003677">
    <property type="term" value="F:DNA binding"/>
    <property type="evidence" value="ECO:0007669"/>
    <property type="project" value="UniProtKB-KW"/>
</dbReference>
<gene>
    <name evidence="7" type="ORF">Fmac_023365</name>
</gene>
<dbReference type="SMART" id="SM00432">
    <property type="entry name" value="MADS"/>
    <property type="match status" value="1"/>
</dbReference>
<keyword evidence="2" id="KW-0805">Transcription regulation</keyword>
<evidence type="ECO:0000256" key="5">
    <source>
        <dbReference type="ARBA" id="ARBA00023242"/>
    </source>
</evidence>